<feature type="transmembrane region" description="Helical" evidence="1">
    <location>
        <begin position="270"/>
        <end position="288"/>
    </location>
</feature>
<dbReference type="EMBL" id="FOXX01000003">
    <property type="protein sequence ID" value="SFQ48953.1"/>
    <property type="molecule type" value="Genomic_DNA"/>
</dbReference>
<accession>A0A1I5YXF6</accession>
<proteinExistence type="predicted"/>
<feature type="transmembrane region" description="Helical" evidence="1">
    <location>
        <begin position="184"/>
        <end position="210"/>
    </location>
</feature>
<keyword evidence="1" id="KW-0472">Membrane</keyword>
<feature type="transmembrane region" description="Helical" evidence="1">
    <location>
        <begin position="309"/>
        <end position="327"/>
    </location>
</feature>
<dbReference type="RefSeq" id="WP_061805137.1">
    <property type="nucleotide sequence ID" value="NZ_FOXX01000003.1"/>
</dbReference>
<evidence type="ECO:0000256" key="1">
    <source>
        <dbReference type="SAM" id="Phobius"/>
    </source>
</evidence>
<sequence length="412" mass="44405">MEKIGTYVIYILMISAIIGGIAAIKNKERGVGKEFMEGIHSIGYIFIPTAGIMASIPYLSQFIESVFGPLFVKLGADPSIAATSLIAVDMGGYQLAEALAQTKESWIMAMIIGYMAGATIVFSIPTGLAMLQKKDHKYMALGIMSGVLAIPIGVLVSCLLIAFTNPTIRSSVSTNSSAVYELSLSLGIIFMNLIPLIVFVGSLAIGLRFFPDKMIKGFMIFGRGLDAFLKLVLLFSIVEHFTGAFSALFGSFGFSPIVADEQDQYRALEVAGYIGLMLAGAFPFVYLMQKYLALPLEKIGNKFGISKEGSAGILAASANILAMFRLVKDMPAKDKVMNISYAVCAAFLFGDHLSFTANFQPNLILYIMIGKFVGGASALVLAKYLSVPKALELEEKEKKEELDIETVNSAVI</sequence>
<dbReference type="PANTHER" id="PTHR40089:SF1">
    <property type="entry name" value="ETHANOLAMINE PERMEASE EUTH-RELATED"/>
    <property type="match status" value="1"/>
</dbReference>
<dbReference type="PIRSF" id="PIRSF019466">
    <property type="entry name" value="EutH"/>
    <property type="match status" value="1"/>
</dbReference>
<dbReference type="PANTHER" id="PTHR40089">
    <property type="entry name" value="ETHANOLAMINE UTILIZATION PROTEIN EUTH"/>
    <property type="match status" value="1"/>
</dbReference>
<feature type="transmembrane region" description="Helical" evidence="1">
    <location>
        <begin position="44"/>
        <end position="63"/>
    </location>
</feature>
<organism evidence="2 3">
    <name type="scientific">Priestia endophytica DSM 13796</name>
    <dbReference type="NCBI Taxonomy" id="1121089"/>
    <lineage>
        <taxon>Bacteria</taxon>
        <taxon>Bacillati</taxon>
        <taxon>Bacillota</taxon>
        <taxon>Bacilli</taxon>
        <taxon>Bacillales</taxon>
        <taxon>Bacillaceae</taxon>
        <taxon>Priestia</taxon>
    </lineage>
</organism>
<feature type="transmembrane region" description="Helical" evidence="1">
    <location>
        <begin position="231"/>
        <end position="258"/>
    </location>
</feature>
<dbReference type="NCBIfam" id="NF011668">
    <property type="entry name" value="PRK15086.1-4"/>
    <property type="match status" value="1"/>
</dbReference>
<keyword evidence="1" id="KW-1133">Transmembrane helix</keyword>
<reference evidence="2 3" key="1">
    <citation type="submission" date="2016-10" db="EMBL/GenBank/DDBJ databases">
        <authorList>
            <person name="Varghese N."/>
            <person name="Submissions S."/>
        </authorList>
    </citation>
    <scope>NUCLEOTIDE SEQUENCE [LARGE SCALE GENOMIC DNA]</scope>
    <source>
        <strain evidence="2 3">DSM 13796</strain>
    </source>
</reference>
<feature type="transmembrane region" description="Helical" evidence="1">
    <location>
        <begin position="363"/>
        <end position="385"/>
    </location>
</feature>
<keyword evidence="1" id="KW-0812">Transmembrane</keyword>
<evidence type="ECO:0000313" key="2">
    <source>
        <dbReference type="EMBL" id="SFQ48953.1"/>
    </source>
</evidence>
<evidence type="ECO:0000313" key="3">
    <source>
        <dbReference type="Proteomes" id="UP000182762"/>
    </source>
</evidence>
<dbReference type="Pfam" id="PF04346">
    <property type="entry name" value="EutH"/>
    <property type="match status" value="1"/>
</dbReference>
<name>A0A1I5YXF6_9BACI</name>
<feature type="transmembrane region" description="Helical" evidence="1">
    <location>
        <begin position="106"/>
        <end position="131"/>
    </location>
</feature>
<gene>
    <name evidence="2" type="ORF">SAMN02745910_01644</name>
</gene>
<feature type="transmembrane region" description="Helical" evidence="1">
    <location>
        <begin position="138"/>
        <end position="164"/>
    </location>
</feature>
<feature type="transmembrane region" description="Helical" evidence="1">
    <location>
        <begin position="6"/>
        <end position="24"/>
    </location>
</feature>
<dbReference type="InterPro" id="IPR007441">
    <property type="entry name" value="EutH"/>
</dbReference>
<protein>
    <submittedName>
        <fullName evidence="2">Ethanolamine transporter</fullName>
    </submittedName>
</protein>
<dbReference type="Proteomes" id="UP000182762">
    <property type="component" value="Unassembled WGS sequence"/>
</dbReference>
<dbReference type="GeneID" id="93710343"/>
<keyword evidence="3" id="KW-1185">Reference proteome</keyword>
<comment type="caution">
    <text evidence="2">The sequence shown here is derived from an EMBL/GenBank/DDBJ whole genome shotgun (WGS) entry which is preliminary data.</text>
</comment>